<organism evidence="1 2">
    <name type="scientific">Racocetra persica</name>
    <dbReference type="NCBI Taxonomy" id="160502"/>
    <lineage>
        <taxon>Eukaryota</taxon>
        <taxon>Fungi</taxon>
        <taxon>Fungi incertae sedis</taxon>
        <taxon>Mucoromycota</taxon>
        <taxon>Glomeromycotina</taxon>
        <taxon>Glomeromycetes</taxon>
        <taxon>Diversisporales</taxon>
        <taxon>Gigasporaceae</taxon>
        <taxon>Racocetra</taxon>
    </lineage>
</organism>
<feature type="non-terminal residue" evidence="1">
    <location>
        <position position="1"/>
    </location>
</feature>
<gene>
    <name evidence="1" type="ORF">RPERSI_LOCUS23319</name>
</gene>
<evidence type="ECO:0000313" key="1">
    <source>
        <dbReference type="EMBL" id="CAG8811492.1"/>
    </source>
</evidence>
<dbReference type="EMBL" id="CAJVQC010072431">
    <property type="protein sequence ID" value="CAG8811492.1"/>
    <property type="molecule type" value="Genomic_DNA"/>
</dbReference>
<evidence type="ECO:0000313" key="2">
    <source>
        <dbReference type="Proteomes" id="UP000789920"/>
    </source>
</evidence>
<accession>A0ACA9RVG0</accession>
<reference evidence="1" key="1">
    <citation type="submission" date="2021-06" db="EMBL/GenBank/DDBJ databases">
        <authorList>
            <person name="Kallberg Y."/>
            <person name="Tangrot J."/>
            <person name="Rosling A."/>
        </authorList>
    </citation>
    <scope>NUCLEOTIDE SEQUENCE</scope>
    <source>
        <strain evidence="1">MA461A</strain>
    </source>
</reference>
<name>A0ACA9RVG0_9GLOM</name>
<feature type="non-terminal residue" evidence="1">
    <location>
        <position position="175"/>
    </location>
</feature>
<proteinExistence type="predicted"/>
<comment type="caution">
    <text evidence="1">The sequence shown here is derived from an EMBL/GenBank/DDBJ whole genome shotgun (WGS) entry which is preliminary data.</text>
</comment>
<keyword evidence="2" id="KW-1185">Reference proteome</keyword>
<dbReference type="Proteomes" id="UP000789920">
    <property type="component" value="Unassembled WGS sequence"/>
</dbReference>
<protein>
    <submittedName>
        <fullName evidence="1">7486_t:CDS:1</fullName>
    </submittedName>
</protein>
<sequence length="175" mass="19802">NQVAAYVATTYEKKDGTEYKALSVHQSVDGINCYLMEYSIIRGINLHDHHQFPNLLKVLDGKIKELQDKGLGERKGSAALTQQNISNILSHLATSILTPDTLIKRVFFHNAFLLACWGSEHYNLKIDQFNFHDDGGIDFQRFQAKNNQRGVIGCIAQKVPIPADSSNFKRPCYDY</sequence>